<evidence type="ECO:0000313" key="4">
    <source>
        <dbReference type="Proteomes" id="UP000321638"/>
    </source>
</evidence>
<comment type="caution">
    <text evidence="3">The sequence shown here is derived from an EMBL/GenBank/DDBJ whole genome shotgun (WGS) entry which is preliminary data.</text>
</comment>
<dbReference type="OrthoDB" id="9783791at2"/>
<dbReference type="EMBL" id="VDUZ01000017">
    <property type="protein sequence ID" value="TXL74673.1"/>
    <property type="molecule type" value="Genomic_DNA"/>
</dbReference>
<keyword evidence="4" id="KW-1185">Reference proteome</keyword>
<evidence type="ECO:0000256" key="1">
    <source>
        <dbReference type="ARBA" id="ARBA00022676"/>
    </source>
</evidence>
<name>A0A5C8PLA6_9HYPH</name>
<dbReference type="PANTHER" id="PTHR12526">
    <property type="entry name" value="GLYCOSYLTRANSFERASE"/>
    <property type="match status" value="1"/>
</dbReference>
<sequence length="437" mass="47204">MTRVVFVSTIFPFPSDSGKKTIIAGFMRFLAQAVGPRDVTYVLLGDAPRLGQDPSLPTVRIPLGPPWRRLASVCWHSLLLRRKSLQESLLYTPHARQRLLACIARLDPDIVILDTIRIAQFFEAEPGTAPRRRWVLYMEDLLSLRYRTLARGLDGPAAAAVDPLGAFAPAVPAPLRPLARAAGLRAWLYRFEASRVARSERRLAAALRNVSLVNGEEVALLARQVPDATVLHTPPCLPAPGVRRADAAHHGPFLIVGTLDYPPNALAAAEFLTQAMPAVVRAMPQARIKIVGKRASGTLAALCARWSPHVELVGYVPDLSGLMASAAAMIVPVRIGSGPKLKSLEALAHGLPLITTRNGVEGIDVVPDVHGLVSDDLGTFPAFMRRLREPATNRAFSRQGRALFERAYAADAVHPLYETAFLGSTQAGARATAAAVE</sequence>
<reference evidence="3 4" key="1">
    <citation type="submission" date="2019-06" db="EMBL/GenBank/DDBJ databases">
        <title>New taxonomy in bacterial strain CC-CFT640, isolated from vineyard.</title>
        <authorList>
            <person name="Lin S.-Y."/>
            <person name="Tsai C.-F."/>
            <person name="Young C.-C."/>
        </authorList>
    </citation>
    <scope>NUCLEOTIDE SEQUENCE [LARGE SCALE GENOMIC DNA]</scope>
    <source>
        <strain evidence="3 4">CC-CFT640</strain>
    </source>
</reference>
<dbReference type="Pfam" id="PF13692">
    <property type="entry name" value="Glyco_trans_1_4"/>
    <property type="match status" value="1"/>
</dbReference>
<dbReference type="PANTHER" id="PTHR12526:SF510">
    <property type="entry name" value="D-INOSITOL 3-PHOSPHATE GLYCOSYLTRANSFERASE"/>
    <property type="match status" value="1"/>
</dbReference>
<dbReference type="SUPFAM" id="SSF53756">
    <property type="entry name" value="UDP-Glycosyltransferase/glycogen phosphorylase"/>
    <property type="match status" value="1"/>
</dbReference>
<gene>
    <name evidence="3" type="ORF">FHP25_16515</name>
</gene>
<dbReference type="Gene3D" id="3.40.50.2000">
    <property type="entry name" value="Glycogen Phosphorylase B"/>
    <property type="match status" value="1"/>
</dbReference>
<dbReference type="GO" id="GO:0016757">
    <property type="term" value="F:glycosyltransferase activity"/>
    <property type="evidence" value="ECO:0007669"/>
    <property type="project" value="UniProtKB-KW"/>
</dbReference>
<organism evidence="3 4">
    <name type="scientific">Vineibacter terrae</name>
    <dbReference type="NCBI Taxonomy" id="2586908"/>
    <lineage>
        <taxon>Bacteria</taxon>
        <taxon>Pseudomonadati</taxon>
        <taxon>Pseudomonadota</taxon>
        <taxon>Alphaproteobacteria</taxon>
        <taxon>Hyphomicrobiales</taxon>
        <taxon>Vineibacter</taxon>
    </lineage>
</organism>
<evidence type="ECO:0000256" key="2">
    <source>
        <dbReference type="ARBA" id="ARBA00022679"/>
    </source>
</evidence>
<dbReference type="Proteomes" id="UP000321638">
    <property type="component" value="Unassembled WGS sequence"/>
</dbReference>
<keyword evidence="2 3" id="KW-0808">Transferase</keyword>
<proteinExistence type="predicted"/>
<dbReference type="RefSeq" id="WP_147848046.1">
    <property type="nucleotide sequence ID" value="NZ_VDUZ01000017.1"/>
</dbReference>
<protein>
    <submittedName>
        <fullName evidence="3">Glycosyltransferase</fullName>
    </submittedName>
</protein>
<evidence type="ECO:0000313" key="3">
    <source>
        <dbReference type="EMBL" id="TXL74673.1"/>
    </source>
</evidence>
<dbReference type="AlphaFoldDB" id="A0A5C8PLA6"/>
<keyword evidence="1" id="KW-0328">Glycosyltransferase</keyword>
<accession>A0A5C8PLA6</accession>